<evidence type="ECO:0000256" key="4">
    <source>
        <dbReference type="SAM" id="Phobius"/>
    </source>
</evidence>
<dbReference type="PROSITE" id="PS00379">
    <property type="entry name" value="CDP_ALCOHOL_P_TRANSF"/>
    <property type="match status" value="1"/>
</dbReference>
<organism evidence="5 6">
    <name type="scientific">Egicoccus halophilus</name>
    <dbReference type="NCBI Taxonomy" id="1670830"/>
    <lineage>
        <taxon>Bacteria</taxon>
        <taxon>Bacillati</taxon>
        <taxon>Actinomycetota</taxon>
        <taxon>Nitriliruptoria</taxon>
        <taxon>Egicoccales</taxon>
        <taxon>Egicoccaceae</taxon>
        <taxon>Egicoccus</taxon>
    </lineage>
</organism>
<dbReference type="AlphaFoldDB" id="A0A8J3A930"/>
<dbReference type="GO" id="GO:0016020">
    <property type="term" value="C:membrane"/>
    <property type="evidence" value="ECO:0007669"/>
    <property type="project" value="InterPro"/>
</dbReference>
<keyword evidence="6" id="KW-1185">Reference proteome</keyword>
<keyword evidence="4" id="KW-0812">Transmembrane</keyword>
<reference evidence="5" key="1">
    <citation type="journal article" date="2014" name="Int. J. Syst. Evol. Microbiol.">
        <title>Complete genome sequence of Corynebacterium casei LMG S-19264T (=DSM 44701T), isolated from a smear-ripened cheese.</title>
        <authorList>
            <consortium name="US DOE Joint Genome Institute (JGI-PGF)"/>
            <person name="Walter F."/>
            <person name="Albersmeier A."/>
            <person name="Kalinowski J."/>
            <person name="Ruckert C."/>
        </authorList>
    </citation>
    <scope>NUCLEOTIDE SEQUENCE</scope>
    <source>
        <strain evidence="5">CGMCC 1.14988</strain>
    </source>
</reference>
<keyword evidence="1 2" id="KW-0808">Transferase</keyword>
<comment type="similarity">
    <text evidence="2">Belongs to the CDP-alcohol phosphatidyltransferase class-I family.</text>
</comment>
<sequence>MRASEDDVALRSRFPGYVDAVTTPIGRGLARTGVTPNWLTTFGLVLTAVATWFVANGEPMVGGWVLVAGGLMDTFDGAVARATGRSTPFGGFYDSVSDRISDGLILAGVAWWVRDEPRVFVLAVVALVAAEVTSYVRAKAESIDLTCDIGILERAERAIALILALLLHPLLLEPVMWLLAVGGTVTVVQRIHHVWCQIDRDIPEELLELAVADRAWSRAFLRAARRFYGEYNFDPAVDSAQRAAQVTDELPRPEPDGGGGPDRLQQARSAPSRRGEVGGGDEAGT</sequence>
<evidence type="ECO:0008006" key="7">
    <source>
        <dbReference type="Google" id="ProtNLM"/>
    </source>
</evidence>
<dbReference type="Proteomes" id="UP000650511">
    <property type="component" value="Unassembled WGS sequence"/>
</dbReference>
<evidence type="ECO:0000313" key="6">
    <source>
        <dbReference type="Proteomes" id="UP000650511"/>
    </source>
</evidence>
<dbReference type="InterPro" id="IPR043130">
    <property type="entry name" value="CDP-OH_PTrfase_TM_dom"/>
</dbReference>
<evidence type="ECO:0000256" key="1">
    <source>
        <dbReference type="ARBA" id="ARBA00022679"/>
    </source>
</evidence>
<gene>
    <name evidence="5" type="ORF">GCM10011354_23330</name>
</gene>
<dbReference type="GO" id="GO:0016780">
    <property type="term" value="F:phosphotransferase activity, for other substituted phosphate groups"/>
    <property type="evidence" value="ECO:0007669"/>
    <property type="project" value="InterPro"/>
</dbReference>
<dbReference type="Pfam" id="PF01066">
    <property type="entry name" value="CDP-OH_P_transf"/>
    <property type="match status" value="1"/>
</dbReference>
<dbReference type="GO" id="GO:0008654">
    <property type="term" value="P:phospholipid biosynthetic process"/>
    <property type="evidence" value="ECO:0007669"/>
    <property type="project" value="InterPro"/>
</dbReference>
<dbReference type="InterPro" id="IPR048254">
    <property type="entry name" value="CDP_ALCOHOL_P_TRANSF_CS"/>
</dbReference>
<dbReference type="Gene3D" id="1.20.120.1760">
    <property type="match status" value="1"/>
</dbReference>
<dbReference type="EMBL" id="BMHA01000008">
    <property type="protein sequence ID" value="GGI07287.1"/>
    <property type="molecule type" value="Genomic_DNA"/>
</dbReference>
<keyword evidence="4" id="KW-0472">Membrane</keyword>
<evidence type="ECO:0000256" key="3">
    <source>
        <dbReference type="SAM" id="MobiDB-lite"/>
    </source>
</evidence>
<proteinExistence type="inferred from homology"/>
<feature type="transmembrane region" description="Helical" evidence="4">
    <location>
        <begin position="37"/>
        <end position="55"/>
    </location>
</feature>
<evidence type="ECO:0000256" key="2">
    <source>
        <dbReference type="RuleBase" id="RU003750"/>
    </source>
</evidence>
<feature type="transmembrane region" description="Helical" evidence="4">
    <location>
        <begin position="158"/>
        <end position="180"/>
    </location>
</feature>
<keyword evidence="4" id="KW-1133">Transmembrane helix</keyword>
<protein>
    <recommendedName>
        <fullName evidence="7">CDP-alcohol phosphatidyltransferase family protein</fullName>
    </recommendedName>
</protein>
<reference evidence="5" key="2">
    <citation type="submission" date="2020-09" db="EMBL/GenBank/DDBJ databases">
        <authorList>
            <person name="Sun Q."/>
            <person name="Zhou Y."/>
        </authorList>
    </citation>
    <scope>NUCLEOTIDE SEQUENCE</scope>
    <source>
        <strain evidence="5">CGMCC 1.14988</strain>
    </source>
</reference>
<comment type="caution">
    <text evidence="5">The sequence shown here is derived from an EMBL/GenBank/DDBJ whole genome shotgun (WGS) entry which is preliminary data.</text>
</comment>
<accession>A0A8J3A930</accession>
<dbReference type="InterPro" id="IPR000462">
    <property type="entry name" value="CDP-OH_P_trans"/>
</dbReference>
<name>A0A8J3A930_9ACTN</name>
<feature type="region of interest" description="Disordered" evidence="3">
    <location>
        <begin position="240"/>
        <end position="285"/>
    </location>
</feature>
<evidence type="ECO:0000313" key="5">
    <source>
        <dbReference type="EMBL" id="GGI07287.1"/>
    </source>
</evidence>
<feature type="transmembrane region" description="Helical" evidence="4">
    <location>
        <begin position="119"/>
        <end position="138"/>
    </location>
</feature>